<dbReference type="RefSeq" id="WP_214348688.1">
    <property type="nucleotide sequence ID" value="NZ_JAHBOH010000001.1"/>
</dbReference>
<dbReference type="InterPro" id="IPR017853">
    <property type="entry name" value="GH"/>
</dbReference>
<dbReference type="InterPro" id="IPR005084">
    <property type="entry name" value="CBM6"/>
</dbReference>
<feature type="domain" description="CBM6" evidence="2">
    <location>
        <begin position="434"/>
        <end position="566"/>
    </location>
</feature>
<protein>
    <recommendedName>
        <fullName evidence="2">CBM6 domain-containing protein</fullName>
    </recommendedName>
</protein>
<evidence type="ECO:0000313" key="4">
    <source>
        <dbReference type="Proteomes" id="UP000722125"/>
    </source>
</evidence>
<comment type="caution">
    <text evidence="3">The sequence shown here is derived from an EMBL/GenBank/DDBJ whole genome shotgun (WGS) entry which is preliminary data.</text>
</comment>
<accession>A0ABS5TY67</accession>
<name>A0ABS5TY67_9CELL</name>
<sequence length="566" mass="60086">MRHRRTTVALLAAAAVTSLLVPVGPATAAGNTLVVDVASPVRPVTHVGSGGLYALATTSTPDPALLKPLRLNQLTQPAPGVQQLGNGATVPTGDALVVAPSAIGAGAQTYVRMPDIYRDFPYRWVSWADWESKVRTMVNARVGAAQVTNINGWELWNEPDWTWSTGSAGSFTSGWARTFKLVRSLDAVTPIVGPSYSVYNHSWMLSFLTAAKASNTVPDVIVWHELDDFGWANIDEHVADYRAIEASLGISPRPISINEYGSPNQVDTPSVAAHYLAQFERTGIKDAERAYWYESGTIGGLFHNNRPTGSYWAYKWYGDMAGNIVRTTPSGDLDGVAAYDSSRKIVNVVLGGTYGTNSVQVRGLSGFGSSVRVTVSHTPASGRYANVTAPTQVSSSNYTVSNGAITVPIVDQDYLGAYQVLVTPASGPTSSWQKVYEAENATVVNANRFATGNASNGSYVGQIDGTGSSRADSFVDFIVQVPSTRAYTMSIRYANGTGATSTHGLAYNGGGWSTVSYPPTAGWAQFASTTVSVNLNAGYNVIRLAKGSPNFTGGVGYAELDSITLN</sequence>
<evidence type="ECO:0000256" key="1">
    <source>
        <dbReference type="SAM" id="SignalP"/>
    </source>
</evidence>
<feature type="chain" id="PRO_5045718060" description="CBM6 domain-containing protein" evidence="1">
    <location>
        <begin position="29"/>
        <end position="566"/>
    </location>
</feature>
<dbReference type="SUPFAM" id="SSF49785">
    <property type="entry name" value="Galactose-binding domain-like"/>
    <property type="match status" value="1"/>
</dbReference>
<evidence type="ECO:0000313" key="3">
    <source>
        <dbReference type="EMBL" id="MBT0994097.1"/>
    </source>
</evidence>
<reference evidence="3 4" key="1">
    <citation type="submission" date="2021-05" db="EMBL/GenBank/DDBJ databases">
        <title>Description of Cellulomonas sp. DKR-3 sp. nov.</title>
        <authorList>
            <person name="Dahal R.H."/>
            <person name="Chaudhary D.K."/>
        </authorList>
    </citation>
    <scope>NUCLEOTIDE SEQUENCE [LARGE SCALE GENOMIC DNA]</scope>
    <source>
        <strain evidence="3 4">DKR-3</strain>
    </source>
</reference>
<gene>
    <name evidence="3" type="ORF">KIN34_07345</name>
</gene>
<dbReference type="InterPro" id="IPR008979">
    <property type="entry name" value="Galactose-bd-like_sf"/>
</dbReference>
<dbReference type="Proteomes" id="UP000722125">
    <property type="component" value="Unassembled WGS sequence"/>
</dbReference>
<dbReference type="SUPFAM" id="SSF51445">
    <property type="entry name" value="(Trans)glycosidases"/>
    <property type="match status" value="1"/>
</dbReference>
<organism evidence="3 4">
    <name type="scientific">Cellulomonas fulva</name>
    <dbReference type="NCBI Taxonomy" id="2835530"/>
    <lineage>
        <taxon>Bacteria</taxon>
        <taxon>Bacillati</taxon>
        <taxon>Actinomycetota</taxon>
        <taxon>Actinomycetes</taxon>
        <taxon>Micrococcales</taxon>
        <taxon>Cellulomonadaceae</taxon>
        <taxon>Cellulomonas</taxon>
    </lineage>
</organism>
<dbReference type="PROSITE" id="PS51175">
    <property type="entry name" value="CBM6"/>
    <property type="match status" value="1"/>
</dbReference>
<feature type="signal peptide" evidence="1">
    <location>
        <begin position="1"/>
        <end position="28"/>
    </location>
</feature>
<keyword evidence="4" id="KW-1185">Reference proteome</keyword>
<keyword evidence="1" id="KW-0732">Signal</keyword>
<dbReference type="Gene3D" id="3.20.20.80">
    <property type="entry name" value="Glycosidases"/>
    <property type="match status" value="1"/>
</dbReference>
<dbReference type="Gene3D" id="2.60.120.260">
    <property type="entry name" value="Galactose-binding domain-like"/>
    <property type="match status" value="1"/>
</dbReference>
<evidence type="ECO:0000259" key="2">
    <source>
        <dbReference type="PROSITE" id="PS51175"/>
    </source>
</evidence>
<dbReference type="EMBL" id="JAHBOH010000001">
    <property type="protein sequence ID" value="MBT0994097.1"/>
    <property type="molecule type" value="Genomic_DNA"/>
</dbReference>
<proteinExistence type="predicted"/>